<feature type="region of interest" description="Disordered" evidence="6">
    <location>
        <begin position="249"/>
        <end position="286"/>
    </location>
</feature>
<dbReference type="Gene3D" id="3.30.470.20">
    <property type="entry name" value="ATP-grasp fold, B domain"/>
    <property type="match status" value="1"/>
</dbReference>
<dbReference type="Pfam" id="PF03133">
    <property type="entry name" value="TTL"/>
    <property type="match status" value="1"/>
</dbReference>
<dbReference type="Proteomes" id="UP000663879">
    <property type="component" value="Unassembled WGS sequence"/>
</dbReference>
<feature type="region of interest" description="Disordered" evidence="6">
    <location>
        <begin position="663"/>
        <end position="688"/>
    </location>
</feature>
<keyword evidence="4" id="KW-0547">Nucleotide-binding</keyword>
<keyword evidence="8" id="KW-1185">Reference proteome</keyword>
<feature type="compositionally biased region" description="Low complexity" evidence="6">
    <location>
        <begin position="165"/>
        <end position="193"/>
    </location>
</feature>
<dbReference type="PANTHER" id="PTHR12241">
    <property type="entry name" value="TUBULIN POLYGLUTAMYLASE"/>
    <property type="match status" value="1"/>
</dbReference>
<evidence type="ECO:0000313" key="7">
    <source>
        <dbReference type="EMBL" id="CAF0928414.1"/>
    </source>
</evidence>
<reference evidence="7" key="1">
    <citation type="submission" date="2021-02" db="EMBL/GenBank/DDBJ databases">
        <authorList>
            <person name="Nowell W R."/>
        </authorList>
    </citation>
    <scope>NUCLEOTIDE SEQUENCE</scope>
    <source>
        <strain evidence="7">Ploen Becks lab</strain>
    </source>
</reference>
<dbReference type="GO" id="GO:0005874">
    <property type="term" value="C:microtubule"/>
    <property type="evidence" value="ECO:0007669"/>
    <property type="project" value="UniProtKB-KW"/>
</dbReference>
<dbReference type="GO" id="GO:0000226">
    <property type="term" value="P:microtubule cytoskeleton organization"/>
    <property type="evidence" value="ECO:0007669"/>
    <property type="project" value="TreeGrafter"/>
</dbReference>
<dbReference type="GO" id="GO:0005524">
    <property type="term" value="F:ATP binding"/>
    <property type="evidence" value="ECO:0007669"/>
    <property type="project" value="UniProtKB-KW"/>
</dbReference>
<feature type="region of interest" description="Disordered" evidence="6">
    <location>
        <begin position="100"/>
        <end position="196"/>
    </location>
</feature>
<feature type="region of interest" description="Disordered" evidence="6">
    <location>
        <begin position="838"/>
        <end position="873"/>
    </location>
</feature>
<dbReference type="InterPro" id="IPR004344">
    <property type="entry name" value="TTL/TTLL_fam"/>
</dbReference>
<evidence type="ECO:0000256" key="4">
    <source>
        <dbReference type="ARBA" id="ARBA00022741"/>
    </source>
</evidence>
<dbReference type="PROSITE" id="PS51221">
    <property type="entry name" value="TTL"/>
    <property type="match status" value="1"/>
</dbReference>
<evidence type="ECO:0000256" key="6">
    <source>
        <dbReference type="SAM" id="MobiDB-lite"/>
    </source>
</evidence>
<name>A0A814BJL4_9BILA</name>
<gene>
    <name evidence="7" type="ORF">OXX778_LOCUS12770</name>
</gene>
<dbReference type="GO" id="GO:0036064">
    <property type="term" value="C:ciliary basal body"/>
    <property type="evidence" value="ECO:0007669"/>
    <property type="project" value="TreeGrafter"/>
</dbReference>
<sequence>MHLSNSSNNNNNNNKSKLYEHIINDKSNKVSYNHGSNVTNMRHLKNFIENYKYNNNPFVNTNYPIYNPMTTKNTNNNNNNNNKNTSTTISHLFTNVSDKMKSNNHQKPPAPFKNTSSTNKTTTTIATTDNKHKYFDNSSNNRNNQHPILNNGFMKPQIVIGGNDTSFQNETSSSSSSSTSSSNSSFNNNNNTNINLNRRFSLNSNQNESNILDSQKARDAFYKSLRTIENKPSQTVVLNHQQQKQIINSKLQNNTSSSSSSSSSTSTSSIQSSSHNQSNSSRSTTSCELKDLNLNGNDTKSLNRPYDFKNNFSNLVKIDTRFKSDSFDVNYNSTKNEESQNQLRLLEESQNRMRHFQELINQQKARHRETITSLLHRRQNLAHAKSNSFNFPSNSDKNLQTIEKITETIDDSNVDTNEEKLSNLIGENNVPLNNSTPNESLTSLKSITVTTPKELNQKFQTYNENNSILNNKTTTITTTVSTLTNKSTTNSQDLKFKIQNIINTAVETQTKQKNLINNSNPVQTTTTTTIKTITTNNLSNVIMPKNNINNNSSRQINDINRILRITSPIMNNNRPLSVKPYSNYSKKQMELSNDSSLDQFRLSYRTSLNKINSDVHLNTINQLKKDHNNNKLCLYNYSIYSSSNFSPMLICQFKNSPKSILIREHKQQQQQQQDKENKLPLPPIDTQRIIKSSRINTRHNNRELIKTNSFPIFTSDITKSNKSISKTNEHNFVSNYLSKSKGKNTFNSSSTSSSTTTTTTSSTTTPVYSKLKLKNELVKKNAKNRNSRDRIYFSINDQDSSNYLDVNDENECNDEEANFECDEFDDNYYYELNHSNLSGIDQVEKDDDDNNYDQELDDDGDNDDDDYNELDQKDKKISKTTLLTSSDIYSSLSSASLAEESDSENDENSIPTTKTDKNDEDYVLDVHSMSDILSKYGYDYKYLFNETTIKKSDQNTSVIQPPLTLSLFANVPPTIKFITQDEKINQLPESLNRLCKWKMCAITPNIVKATISRSNFKLANGKHDWIGVWGSHMKPECFRAIREYQKINHLPGSFQIGRKDRLCRNLYHAQAIFGKQEYNFVPITYVLPQDYNLLKQEIETKNCKWIIKPPASARGQGIRVVNKIEQIPKKRACVVQKYLSNPYLIDGLKFDLRIYVYVTSYDPLRIYIFNDGLTRFASRKYSNSSKTIGDKFMHLTNFSINKTNKEYKSNDDENACVGHKWSLKALWAYLQKKGINTDKIWEQIKDLAIKTIICGDPHVNILVKTHLKRKYSVHELFGFDVILDENLKPWIVEVNISPSLNSSSPLDVSVKGQMICDLFNLAGFMLPDPREIAKQEGKKSYKKIPKFLHFNKSVLPQILSNDEKTKHQYFIQRQNDDKVMSSILDRLTPDDLRILIESEDEYNRRGSFIRIFPSSNSQKYLRLFETTRYYNLLLNEWVSRYRNNRDRAITLLNSCCQKNIHIQNPSRQAENCWSSLPEANK</sequence>
<dbReference type="GO" id="GO:0015631">
    <property type="term" value="F:tubulin binding"/>
    <property type="evidence" value="ECO:0007669"/>
    <property type="project" value="TreeGrafter"/>
</dbReference>
<evidence type="ECO:0000256" key="3">
    <source>
        <dbReference type="ARBA" id="ARBA00022701"/>
    </source>
</evidence>
<protein>
    <submittedName>
        <fullName evidence="7">Uncharacterized protein</fullName>
    </submittedName>
</protein>
<evidence type="ECO:0000256" key="2">
    <source>
        <dbReference type="ARBA" id="ARBA00022598"/>
    </source>
</evidence>
<feature type="compositionally biased region" description="Polar residues" evidence="6">
    <location>
        <begin position="136"/>
        <end position="148"/>
    </location>
</feature>
<dbReference type="FunFam" id="3.30.470.20:FF:000009">
    <property type="entry name" value="tubulin polyglutamylase TTLL5 isoform X1"/>
    <property type="match status" value="1"/>
</dbReference>
<proteinExistence type="inferred from homology"/>
<feature type="compositionally biased region" description="Low complexity" evidence="6">
    <location>
        <begin position="748"/>
        <end position="765"/>
    </location>
</feature>
<feature type="region of interest" description="Disordered" evidence="6">
    <location>
        <begin position="894"/>
        <end position="917"/>
    </location>
</feature>
<feature type="compositionally biased region" description="Low complexity" evidence="6">
    <location>
        <begin position="113"/>
        <end position="128"/>
    </location>
</feature>
<dbReference type="GO" id="GO:0070740">
    <property type="term" value="F:tubulin-glutamic acid ligase activity"/>
    <property type="evidence" value="ECO:0007669"/>
    <property type="project" value="TreeGrafter"/>
</dbReference>
<keyword evidence="3" id="KW-0493">Microtubule</keyword>
<comment type="caution">
    <text evidence="7">The sequence shown here is derived from an EMBL/GenBank/DDBJ whole genome shotgun (WGS) entry which is preliminary data.</text>
</comment>
<dbReference type="SUPFAM" id="SSF56059">
    <property type="entry name" value="Glutathione synthetase ATP-binding domain-like"/>
    <property type="match status" value="1"/>
</dbReference>
<accession>A0A814BJL4</accession>
<feature type="compositionally biased region" description="Acidic residues" evidence="6">
    <location>
        <begin position="844"/>
        <end position="869"/>
    </location>
</feature>
<organism evidence="7 8">
    <name type="scientific">Brachionus calyciflorus</name>
    <dbReference type="NCBI Taxonomy" id="104777"/>
    <lineage>
        <taxon>Eukaryota</taxon>
        <taxon>Metazoa</taxon>
        <taxon>Spiralia</taxon>
        <taxon>Gnathifera</taxon>
        <taxon>Rotifera</taxon>
        <taxon>Eurotatoria</taxon>
        <taxon>Monogononta</taxon>
        <taxon>Pseudotrocha</taxon>
        <taxon>Ploima</taxon>
        <taxon>Brachionidae</taxon>
        <taxon>Brachionus</taxon>
    </lineage>
</organism>
<feature type="region of interest" description="Disordered" evidence="6">
    <location>
        <begin position="743"/>
        <end position="766"/>
    </location>
</feature>
<dbReference type="EMBL" id="CAJNOC010002356">
    <property type="protein sequence ID" value="CAF0928414.1"/>
    <property type="molecule type" value="Genomic_DNA"/>
</dbReference>
<dbReference type="OrthoDB" id="202825at2759"/>
<dbReference type="PANTHER" id="PTHR12241:SF162">
    <property type="entry name" value="TUBULIN MONOGLUTAMYLASE TTLL4"/>
    <property type="match status" value="1"/>
</dbReference>
<keyword evidence="2" id="KW-0436">Ligase</keyword>
<evidence type="ECO:0000313" key="8">
    <source>
        <dbReference type="Proteomes" id="UP000663879"/>
    </source>
</evidence>
<comment type="similarity">
    <text evidence="1">Belongs to the tubulin--tyrosine ligase family.</text>
</comment>
<keyword evidence="5" id="KW-0067">ATP-binding</keyword>
<evidence type="ECO:0000256" key="1">
    <source>
        <dbReference type="ARBA" id="ARBA00006820"/>
    </source>
</evidence>
<evidence type="ECO:0000256" key="5">
    <source>
        <dbReference type="ARBA" id="ARBA00022840"/>
    </source>
</evidence>
<feature type="compositionally biased region" description="Basic and acidic residues" evidence="6">
    <location>
        <begin position="663"/>
        <end position="678"/>
    </location>
</feature>